<sequence length="53" mass="5986">MLSPEKGPLYFSFTNQYVLVIGSTVEEEVNTILCLSSPKLPPSTERTNRWRVG</sequence>
<proteinExistence type="predicted"/>
<name>A0A1G6IEY7_9BACL</name>
<reference evidence="1 2" key="1">
    <citation type="submission" date="2016-10" db="EMBL/GenBank/DDBJ databases">
        <authorList>
            <person name="de Groot N.N."/>
        </authorList>
    </citation>
    <scope>NUCLEOTIDE SEQUENCE [LARGE SCALE GENOMIC DNA]</scope>
    <source>
        <strain evidence="1 2">DSM 45514</strain>
    </source>
</reference>
<dbReference type="STRING" id="1236220.SAMN04488112_102207"/>
<accession>A0A1G6IEY7</accession>
<gene>
    <name evidence="1" type="ORF">SAMN04488112_102207</name>
</gene>
<dbReference type="Proteomes" id="UP000199387">
    <property type="component" value="Unassembled WGS sequence"/>
</dbReference>
<organism evidence="1 2">
    <name type="scientific">Melghirimyces thermohalophilus</name>
    <dbReference type="NCBI Taxonomy" id="1236220"/>
    <lineage>
        <taxon>Bacteria</taxon>
        <taxon>Bacillati</taxon>
        <taxon>Bacillota</taxon>
        <taxon>Bacilli</taxon>
        <taxon>Bacillales</taxon>
        <taxon>Thermoactinomycetaceae</taxon>
        <taxon>Melghirimyces</taxon>
    </lineage>
</organism>
<dbReference type="EMBL" id="FMZA01000002">
    <property type="protein sequence ID" value="SDC05112.1"/>
    <property type="molecule type" value="Genomic_DNA"/>
</dbReference>
<keyword evidence="2" id="KW-1185">Reference proteome</keyword>
<evidence type="ECO:0000313" key="2">
    <source>
        <dbReference type="Proteomes" id="UP000199387"/>
    </source>
</evidence>
<protein>
    <submittedName>
        <fullName evidence="1">Uncharacterized protein</fullName>
    </submittedName>
</protein>
<dbReference type="AlphaFoldDB" id="A0A1G6IEY7"/>
<evidence type="ECO:0000313" key="1">
    <source>
        <dbReference type="EMBL" id="SDC05112.1"/>
    </source>
</evidence>